<dbReference type="InterPro" id="IPR001128">
    <property type="entry name" value="Cyt_P450"/>
</dbReference>
<name>A0ABT0AEL0_9SPHN</name>
<gene>
    <name evidence="3" type="ORF">MTR65_13115</name>
</gene>
<keyword evidence="2" id="KW-0503">Monooxygenase</keyword>
<dbReference type="CDD" id="cd00302">
    <property type="entry name" value="cytochrome_P450"/>
    <property type="match status" value="1"/>
</dbReference>
<dbReference type="RefSeq" id="WP_243800909.1">
    <property type="nucleotide sequence ID" value="NZ_JALHAT010000024.1"/>
</dbReference>
<accession>A0ABT0AEL0</accession>
<keyword evidence="4" id="KW-1185">Reference proteome</keyword>
<dbReference type="PRINTS" id="PR00359">
    <property type="entry name" value="BP450"/>
</dbReference>
<evidence type="ECO:0000313" key="4">
    <source>
        <dbReference type="Proteomes" id="UP001162802"/>
    </source>
</evidence>
<keyword evidence="2" id="KW-0479">Metal-binding</keyword>
<protein>
    <submittedName>
        <fullName evidence="3">Cytochrome P450</fullName>
    </submittedName>
</protein>
<evidence type="ECO:0000256" key="2">
    <source>
        <dbReference type="RuleBase" id="RU000461"/>
    </source>
</evidence>
<keyword evidence="2" id="KW-0408">Iron</keyword>
<dbReference type="PANTHER" id="PTHR46696">
    <property type="entry name" value="P450, PUTATIVE (EUROFUNG)-RELATED"/>
    <property type="match status" value="1"/>
</dbReference>
<dbReference type="PANTHER" id="PTHR46696:SF1">
    <property type="entry name" value="CYTOCHROME P450 YJIB-RELATED"/>
    <property type="match status" value="1"/>
</dbReference>
<dbReference type="Pfam" id="PF00067">
    <property type="entry name" value="p450"/>
    <property type="match status" value="1"/>
</dbReference>
<evidence type="ECO:0000313" key="3">
    <source>
        <dbReference type="EMBL" id="MCJ1961628.1"/>
    </source>
</evidence>
<dbReference type="InterPro" id="IPR002397">
    <property type="entry name" value="Cyt_P450_B"/>
</dbReference>
<organism evidence="3 4">
    <name type="scientific">Novosphingobium mangrovi</name>
    <name type="common">ex Hu et al. 2023</name>
    <dbReference type="NCBI Taxonomy" id="2930094"/>
    <lineage>
        <taxon>Bacteria</taxon>
        <taxon>Pseudomonadati</taxon>
        <taxon>Pseudomonadota</taxon>
        <taxon>Alphaproteobacteria</taxon>
        <taxon>Sphingomonadales</taxon>
        <taxon>Sphingomonadaceae</taxon>
        <taxon>Novosphingobium</taxon>
    </lineage>
</organism>
<keyword evidence="2" id="KW-0349">Heme</keyword>
<keyword evidence="2" id="KW-0560">Oxidoreductase</keyword>
<evidence type="ECO:0000256" key="1">
    <source>
        <dbReference type="ARBA" id="ARBA00010617"/>
    </source>
</evidence>
<dbReference type="EMBL" id="JALHAT010000024">
    <property type="protein sequence ID" value="MCJ1961628.1"/>
    <property type="molecule type" value="Genomic_DNA"/>
</dbReference>
<dbReference type="Gene3D" id="1.10.630.10">
    <property type="entry name" value="Cytochrome P450"/>
    <property type="match status" value="1"/>
</dbReference>
<sequence>MEAQALADHRKSAAVAQEGFRLDAKARRLASLRESRAALRSAGLLQDGPGSEDVAGGNPEHVPVFYLDGPAHAQRRAAIARFFTPKAIQTRYRTIMEETTARLLDDLRATGSARLDRIAFELTVAVAANIVGLTETSPSQMAPRLQCLLRTAFSPATGLGKLRDRIIRSVYGVWFYHADVRPAVARRRAEPGDDIISQCLAKGYSDKAILIECMTYATAGMVTTREFIVMVAWHLFDNPELRAQFLEGDEDAQMAILLEILRLEPIASVLYRRAGEGLCDQALGEVPGGERLAIDLRAVHGDAQSVGACPHAIDAERARREGQKAEFLSFGDGPHHCPGWQVALHETRTFIDQLLRVPGIELARAPDIIWNAQLMSYELRDAQLTCSRA</sequence>
<comment type="similarity">
    <text evidence="1 2">Belongs to the cytochrome P450 family.</text>
</comment>
<dbReference type="Proteomes" id="UP001162802">
    <property type="component" value="Unassembled WGS sequence"/>
</dbReference>
<dbReference type="InterPro" id="IPR017972">
    <property type="entry name" value="Cyt_P450_CS"/>
</dbReference>
<dbReference type="InterPro" id="IPR036396">
    <property type="entry name" value="Cyt_P450_sf"/>
</dbReference>
<dbReference type="PROSITE" id="PS00086">
    <property type="entry name" value="CYTOCHROME_P450"/>
    <property type="match status" value="1"/>
</dbReference>
<proteinExistence type="inferred from homology"/>
<dbReference type="SUPFAM" id="SSF48264">
    <property type="entry name" value="Cytochrome P450"/>
    <property type="match status" value="1"/>
</dbReference>
<comment type="caution">
    <text evidence="3">The sequence shown here is derived from an EMBL/GenBank/DDBJ whole genome shotgun (WGS) entry which is preliminary data.</text>
</comment>
<reference evidence="3" key="1">
    <citation type="submission" date="2022-03" db="EMBL/GenBank/DDBJ databases">
        <title>Identification of a novel bacterium isolated from mangrove sediments.</title>
        <authorList>
            <person name="Pan X."/>
        </authorList>
    </citation>
    <scope>NUCLEOTIDE SEQUENCE</scope>
    <source>
        <strain evidence="3">B2637</strain>
    </source>
</reference>